<evidence type="ECO:0000313" key="3">
    <source>
        <dbReference type="EMBL" id="KAJ1730632.1"/>
    </source>
</evidence>
<dbReference type="GO" id="GO:0030276">
    <property type="term" value="F:clathrin binding"/>
    <property type="evidence" value="ECO:0007669"/>
    <property type="project" value="TreeGrafter"/>
</dbReference>
<dbReference type="GO" id="GO:0005543">
    <property type="term" value="F:phospholipid binding"/>
    <property type="evidence" value="ECO:0007669"/>
    <property type="project" value="TreeGrafter"/>
</dbReference>
<dbReference type="Proteomes" id="UP001143981">
    <property type="component" value="Unassembled WGS sequence"/>
</dbReference>
<dbReference type="SUPFAM" id="SSF48464">
    <property type="entry name" value="ENTH/VHS domain"/>
    <property type="match status" value="1"/>
</dbReference>
<dbReference type="PANTHER" id="PTHR12276:SF45">
    <property type="entry name" value="CLATHRIN INTERACTOR 1"/>
    <property type="match status" value="1"/>
</dbReference>
<name>A0A9W7YDK1_9FUNG</name>
<organism evidence="3 4">
    <name type="scientific">Coemansia biformis</name>
    <dbReference type="NCBI Taxonomy" id="1286918"/>
    <lineage>
        <taxon>Eukaryota</taxon>
        <taxon>Fungi</taxon>
        <taxon>Fungi incertae sedis</taxon>
        <taxon>Zoopagomycota</taxon>
        <taxon>Kickxellomycotina</taxon>
        <taxon>Kickxellomycetes</taxon>
        <taxon>Kickxellales</taxon>
        <taxon>Kickxellaceae</taxon>
        <taxon>Coemansia</taxon>
    </lineage>
</organism>
<sequence length="473" mass="49015">MDLNKLTDISVWDVRNVYNKVKNVVMNYSEMEIKVIEATGPEPWGASSTVLRELADATNNRKDFDDIMAMVYVRLSDTDPASWRQVYKALQLVEYLIKNGSSRVVDDVRGHIIIKTLKSFHYIDAAGKDQGINVRHRSKEILDLVNDRDRLREERSKASDNRDKYGGFAGGSRMDGFGSTSSAGRGSAGFGNTGRSNSSSGGGGALGSKFSGLSSSDYMASRYDDRVDGSHRSESDSTPSTTTTTTRLGSRKSTRQITPVGAKAQEPEVADLFSFDDSDDVGGGNGAFAGSSTAGRPAATAPAAGNLMDSLDLLAPAPAAASQPAATPGPSAAADDDWGDFQSAGPGVAPQSTANARAFVPAPMAPPATTSGAGATPVDLLGGDSSGMSFQPLATSPRAGQAPAAPSLPGAAAPVAGGSAKKAAPFSDIWDMGSDLLSLDSLSLANKAGGANAGRRPQNASMNQLSSQHRPAC</sequence>
<feature type="compositionally biased region" description="Low complexity" evidence="1">
    <location>
        <begin position="236"/>
        <end position="248"/>
    </location>
</feature>
<feature type="compositionally biased region" description="Low complexity" evidence="1">
    <location>
        <begin position="399"/>
        <end position="418"/>
    </location>
</feature>
<feature type="region of interest" description="Disordered" evidence="1">
    <location>
        <begin position="318"/>
        <end position="418"/>
    </location>
</feature>
<feature type="compositionally biased region" description="Basic and acidic residues" evidence="1">
    <location>
        <begin position="225"/>
        <end position="235"/>
    </location>
</feature>
<dbReference type="FunFam" id="1.25.40.90:FF:000006">
    <property type="entry name" value="Clathrin interactor 1"/>
    <property type="match status" value="1"/>
</dbReference>
<feature type="compositionally biased region" description="Polar residues" evidence="1">
    <location>
        <begin position="458"/>
        <end position="473"/>
    </location>
</feature>
<evidence type="ECO:0000259" key="2">
    <source>
        <dbReference type="PROSITE" id="PS50942"/>
    </source>
</evidence>
<dbReference type="Pfam" id="PF01417">
    <property type="entry name" value="ENTH"/>
    <property type="match status" value="1"/>
</dbReference>
<dbReference type="AlphaFoldDB" id="A0A9W7YDK1"/>
<feature type="region of interest" description="Disordered" evidence="1">
    <location>
        <begin position="225"/>
        <end position="268"/>
    </location>
</feature>
<proteinExistence type="predicted"/>
<feature type="compositionally biased region" description="Low complexity" evidence="1">
    <location>
        <begin position="367"/>
        <end position="377"/>
    </location>
</feature>
<dbReference type="GO" id="GO:0005768">
    <property type="term" value="C:endosome"/>
    <property type="evidence" value="ECO:0007669"/>
    <property type="project" value="TreeGrafter"/>
</dbReference>
<dbReference type="PANTHER" id="PTHR12276">
    <property type="entry name" value="EPSIN/ENT-RELATED"/>
    <property type="match status" value="1"/>
</dbReference>
<keyword evidence="4" id="KW-1185">Reference proteome</keyword>
<dbReference type="GO" id="GO:0006897">
    <property type="term" value="P:endocytosis"/>
    <property type="evidence" value="ECO:0007669"/>
    <property type="project" value="TreeGrafter"/>
</dbReference>
<dbReference type="OrthoDB" id="4033880at2759"/>
<feature type="compositionally biased region" description="Low complexity" evidence="1">
    <location>
        <begin position="176"/>
        <end position="185"/>
    </location>
</feature>
<feature type="domain" description="ENTH" evidence="2">
    <location>
        <begin position="23"/>
        <end position="155"/>
    </location>
</feature>
<comment type="caution">
    <text evidence="3">The sequence shown here is derived from an EMBL/GenBank/DDBJ whole genome shotgun (WGS) entry which is preliminary data.</text>
</comment>
<evidence type="ECO:0000313" key="4">
    <source>
        <dbReference type="Proteomes" id="UP001143981"/>
    </source>
</evidence>
<protein>
    <submittedName>
        <fullName evidence="3">Epsin-3, clathrin recruitment and traffic between the Golgi and endosome</fullName>
    </submittedName>
</protein>
<dbReference type="InterPro" id="IPR013809">
    <property type="entry name" value="ENTH"/>
</dbReference>
<evidence type="ECO:0000256" key="1">
    <source>
        <dbReference type="SAM" id="MobiDB-lite"/>
    </source>
</evidence>
<feature type="region of interest" description="Disordered" evidence="1">
    <location>
        <begin position="150"/>
        <end position="204"/>
    </location>
</feature>
<feature type="compositionally biased region" description="Low complexity" evidence="1">
    <location>
        <begin position="318"/>
        <end position="333"/>
    </location>
</feature>
<dbReference type="EMBL" id="JANBOI010000428">
    <property type="protein sequence ID" value="KAJ1730632.1"/>
    <property type="molecule type" value="Genomic_DNA"/>
</dbReference>
<reference evidence="3" key="1">
    <citation type="submission" date="2022-07" db="EMBL/GenBank/DDBJ databases">
        <title>Phylogenomic reconstructions and comparative analyses of Kickxellomycotina fungi.</title>
        <authorList>
            <person name="Reynolds N.K."/>
            <person name="Stajich J.E."/>
            <person name="Barry K."/>
            <person name="Grigoriev I.V."/>
            <person name="Crous P."/>
            <person name="Smith M.E."/>
        </authorList>
    </citation>
    <scope>NUCLEOTIDE SEQUENCE</scope>
    <source>
        <strain evidence="3">BCRC 34381</strain>
    </source>
</reference>
<dbReference type="InterPro" id="IPR008942">
    <property type="entry name" value="ENTH_VHS"/>
</dbReference>
<feature type="region of interest" description="Disordered" evidence="1">
    <location>
        <begin position="449"/>
        <end position="473"/>
    </location>
</feature>
<dbReference type="GO" id="GO:0005886">
    <property type="term" value="C:plasma membrane"/>
    <property type="evidence" value="ECO:0007669"/>
    <property type="project" value="TreeGrafter"/>
</dbReference>
<dbReference type="SMART" id="SM00273">
    <property type="entry name" value="ENTH"/>
    <property type="match status" value="1"/>
</dbReference>
<accession>A0A9W7YDK1</accession>
<dbReference type="GO" id="GO:0030125">
    <property type="term" value="C:clathrin vesicle coat"/>
    <property type="evidence" value="ECO:0007669"/>
    <property type="project" value="TreeGrafter"/>
</dbReference>
<dbReference type="Gene3D" id="1.25.40.90">
    <property type="match status" value="1"/>
</dbReference>
<dbReference type="PROSITE" id="PS50942">
    <property type="entry name" value="ENTH"/>
    <property type="match status" value="1"/>
</dbReference>
<gene>
    <name evidence="3" type="primary">ENT3</name>
    <name evidence="3" type="ORF">LPJ61_002909</name>
</gene>
<feature type="compositionally biased region" description="Basic and acidic residues" evidence="1">
    <location>
        <begin position="150"/>
        <end position="165"/>
    </location>
</feature>